<sequence length="352" mass="39879">MFARKPKSADVSSSLQRFCDLHRDCASRVKHLKLALEALALPDKRQLIADYSFEAFHLVDELLLQGDLTQAGQAVLEAESALWTLEQILCLAPELVGSGWQRHAIEFTLKKALFPHNLLAVRKIAIRLYLLWYQILAIYRNTNRHLDTVFQCLLPYFPLKDGASSEIILQNYCQSVGAVIGPGPLKSSPLVTNTSTTTPSPKEKAQLLQIYLDKFLEYCVRETVRIEWSDEGKQLDCAKFILDRVINLYIHETFPDMDLNGVDIFGGWEGNEEHAEVRDTADPVVIARYWLIRWMATIALGDSADTLSSSLLLYREALFLDRRATNTLLTLLKEAMILPLPCSNVINKVKVF</sequence>
<dbReference type="PANTHER" id="PTHR10063">
    <property type="entry name" value="TUBERIN"/>
    <property type="match status" value="1"/>
</dbReference>
<evidence type="ECO:0000313" key="1">
    <source>
        <dbReference type="EMBL" id="MFH4984052.1"/>
    </source>
</evidence>
<dbReference type="Proteomes" id="UP001608902">
    <property type="component" value="Unassembled WGS sequence"/>
</dbReference>
<proteinExistence type="predicted"/>
<dbReference type="InterPro" id="IPR027107">
    <property type="entry name" value="Tuberin/Ral-act_asu"/>
</dbReference>
<dbReference type="EMBL" id="JBGFUD010015031">
    <property type="protein sequence ID" value="MFH4984052.1"/>
    <property type="molecule type" value="Genomic_DNA"/>
</dbReference>
<gene>
    <name evidence="1" type="ORF">AB6A40_010761</name>
</gene>
<dbReference type="AlphaFoldDB" id="A0ABD6F3B3"/>
<accession>A0ABD6F3B3</accession>
<reference evidence="1 2" key="1">
    <citation type="submission" date="2024-08" db="EMBL/GenBank/DDBJ databases">
        <title>Gnathostoma spinigerum genome.</title>
        <authorList>
            <person name="Gonzalez-Bertolin B."/>
            <person name="Monzon S."/>
            <person name="Zaballos A."/>
            <person name="Jimenez P."/>
            <person name="Dekumyoy P."/>
            <person name="Varona S."/>
            <person name="Cuesta I."/>
            <person name="Sumanam S."/>
            <person name="Adisakwattana P."/>
            <person name="Gasser R.B."/>
            <person name="Hernandez-Gonzalez A."/>
            <person name="Young N.D."/>
            <person name="Perteguer M.J."/>
        </authorList>
    </citation>
    <scope>NUCLEOTIDE SEQUENCE [LARGE SCALE GENOMIC DNA]</scope>
    <source>
        <strain evidence="1">AL3</strain>
        <tissue evidence="1">Liver</tissue>
    </source>
</reference>
<keyword evidence="2" id="KW-1185">Reference proteome</keyword>
<protein>
    <submittedName>
        <fullName evidence="1">Uncharacterized protein</fullName>
    </submittedName>
</protein>
<name>A0ABD6F3B3_9BILA</name>
<organism evidence="1 2">
    <name type="scientific">Gnathostoma spinigerum</name>
    <dbReference type="NCBI Taxonomy" id="75299"/>
    <lineage>
        <taxon>Eukaryota</taxon>
        <taxon>Metazoa</taxon>
        <taxon>Ecdysozoa</taxon>
        <taxon>Nematoda</taxon>
        <taxon>Chromadorea</taxon>
        <taxon>Rhabditida</taxon>
        <taxon>Spirurina</taxon>
        <taxon>Gnathostomatomorpha</taxon>
        <taxon>Gnathostomatoidea</taxon>
        <taxon>Gnathostomatidae</taxon>
        <taxon>Gnathostoma</taxon>
    </lineage>
</organism>
<comment type="caution">
    <text evidence="1">The sequence shown here is derived from an EMBL/GenBank/DDBJ whole genome shotgun (WGS) entry which is preliminary data.</text>
</comment>
<evidence type="ECO:0000313" key="2">
    <source>
        <dbReference type="Proteomes" id="UP001608902"/>
    </source>
</evidence>
<dbReference type="PANTHER" id="PTHR10063:SF11">
    <property type="entry name" value="RHO GTPASE-ACTIVATING PROTEIN CG5521-RELATED"/>
    <property type="match status" value="1"/>
</dbReference>